<evidence type="ECO:0000256" key="1">
    <source>
        <dbReference type="SAM" id="MobiDB-lite"/>
    </source>
</evidence>
<dbReference type="InterPro" id="IPR011333">
    <property type="entry name" value="SKP1/BTB/POZ_sf"/>
</dbReference>
<dbReference type="Gene3D" id="3.30.710.10">
    <property type="entry name" value="Potassium Channel Kv1.1, Chain A"/>
    <property type="match status" value="1"/>
</dbReference>
<sequence>MPSPNQTSTELPLFTSGPRLLQTPPPENDIYTVIVRGEEFQLTHGQISFDSPNHFLDCFTSGFLESRERILRLDRNPSLFALIVDYLSGYPILPLTPDSIPGGMGVTTARRYLLADAQYYRLQRLCNQLTMPSLRIPLGWAGLADEMVSLRDVLASTLPDGVIQREDGSVISTRTGNPVLIYAQDVSFRIVVRRVTTDSAPDREPSLSLELSVPLGLAESKSSQFHADDGSPSASMTDFERNGVLHIDGSPHNLSDVFDWCKSPEKSSMTRNLDASLRGTGVHSQTDSLEDISWVNGRYRSYLKVNNRTVTYGYWADMALCTFSPARENQERKNVLVRAKVRSLHRVLDELDPGLADTL</sequence>
<name>A0A371D8Y2_9APHY</name>
<evidence type="ECO:0000313" key="2">
    <source>
        <dbReference type="EMBL" id="RDX48993.1"/>
    </source>
</evidence>
<dbReference type="EMBL" id="KZ857408">
    <property type="protein sequence ID" value="RDX48993.1"/>
    <property type="molecule type" value="Genomic_DNA"/>
</dbReference>
<evidence type="ECO:0008006" key="4">
    <source>
        <dbReference type="Google" id="ProtNLM"/>
    </source>
</evidence>
<protein>
    <recommendedName>
        <fullName evidence="4">BTB domain-containing protein</fullName>
    </recommendedName>
</protein>
<organism evidence="2 3">
    <name type="scientific">Lentinus brumalis</name>
    <dbReference type="NCBI Taxonomy" id="2498619"/>
    <lineage>
        <taxon>Eukaryota</taxon>
        <taxon>Fungi</taxon>
        <taxon>Dikarya</taxon>
        <taxon>Basidiomycota</taxon>
        <taxon>Agaricomycotina</taxon>
        <taxon>Agaricomycetes</taxon>
        <taxon>Polyporales</taxon>
        <taxon>Polyporaceae</taxon>
        <taxon>Lentinus</taxon>
    </lineage>
</organism>
<dbReference type="OrthoDB" id="2370221at2759"/>
<proteinExistence type="predicted"/>
<dbReference type="AlphaFoldDB" id="A0A371D8Y2"/>
<feature type="region of interest" description="Disordered" evidence="1">
    <location>
        <begin position="1"/>
        <end position="25"/>
    </location>
</feature>
<dbReference type="PANTHER" id="PTHR31758:SF2">
    <property type="entry name" value="BTB_POZ DOMAIN-CONTAINING PROTEIN YLR108C"/>
    <property type="match status" value="1"/>
</dbReference>
<reference evidence="2 3" key="1">
    <citation type="journal article" date="2018" name="Biotechnol. Biofuels">
        <title>Integrative visual omics of the white-rot fungus Polyporus brumalis exposes the biotechnological potential of its oxidative enzymes for delignifying raw plant biomass.</title>
        <authorList>
            <person name="Miyauchi S."/>
            <person name="Rancon A."/>
            <person name="Drula E."/>
            <person name="Hage H."/>
            <person name="Chaduli D."/>
            <person name="Favel A."/>
            <person name="Grisel S."/>
            <person name="Henrissat B."/>
            <person name="Herpoel-Gimbert I."/>
            <person name="Ruiz-Duenas F.J."/>
            <person name="Chevret D."/>
            <person name="Hainaut M."/>
            <person name="Lin J."/>
            <person name="Wang M."/>
            <person name="Pangilinan J."/>
            <person name="Lipzen A."/>
            <person name="Lesage-Meessen L."/>
            <person name="Navarro D."/>
            <person name="Riley R."/>
            <person name="Grigoriev I.V."/>
            <person name="Zhou S."/>
            <person name="Raouche S."/>
            <person name="Rosso M.N."/>
        </authorList>
    </citation>
    <scope>NUCLEOTIDE SEQUENCE [LARGE SCALE GENOMIC DNA]</scope>
    <source>
        <strain evidence="2 3">BRFM 1820</strain>
    </source>
</reference>
<dbReference type="PANTHER" id="PTHR31758">
    <property type="entry name" value="BTB/POZ DOMAIN-CONTAINING PROTEIN YLR108C"/>
    <property type="match status" value="1"/>
</dbReference>
<accession>A0A371D8Y2</accession>
<dbReference type="SUPFAM" id="SSF54695">
    <property type="entry name" value="POZ domain"/>
    <property type="match status" value="1"/>
</dbReference>
<dbReference type="STRING" id="139420.A0A371D8Y2"/>
<keyword evidence="3" id="KW-1185">Reference proteome</keyword>
<dbReference type="Proteomes" id="UP000256964">
    <property type="component" value="Unassembled WGS sequence"/>
</dbReference>
<gene>
    <name evidence="2" type="ORF">OH76DRAFT_618938</name>
</gene>
<evidence type="ECO:0000313" key="3">
    <source>
        <dbReference type="Proteomes" id="UP000256964"/>
    </source>
</evidence>
<feature type="compositionally biased region" description="Polar residues" evidence="1">
    <location>
        <begin position="1"/>
        <end position="10"/>
    </location>
</feature>